<evidence type="ECO:0000313" key="3">
    <source>
        <dbReference type="EMBL" id="GAA0533502.1"/>
    </source>
</evidence>
<dbReference type="Gene3D" id="3.40.190.10">
    <property type="entry name" value="Periplasmic binding protein-like II"/>
    <property type="match status" value="1"/>
</dbReference>
<keyword evidence="4" id="KW-1185">Reference proteome</keyword>
<dbReference type="Gene3D" id="3.40.190.150">
    <property type="entry name" value="Bordetella uptake gene, domain 1"/>
    <property type="match status" value="1"/>
</dbReference>
<dbReference type="SUPFAM" id="SSF53850">
    <property type="entry name" value="Periplasmic binding protein-like II"/>
    <property type="match status" value="1"/>
</dbReference>
<accession>A0ABN1D559</accession>
<dbReference type="PANTHER" id="PTHR42928">
    <property type="entry name" value="TRICARBOXYLATE-BINDING PROTEIN"/>
    <property type="match status" value="1"/>
</dbReference>
<dbReference type="Pfam" id="PF03401">
    <property type="entry name" value="TctC"/>
    <property type="match status" value="1"/>
</dbReference>
<dbReference type="PIRSF" id="PIRSF017082">
    <property type="entry name" value="YflP"/>
    <property type="match status" value="1"/>
</dbReference>
<dbReference type="Proteomes" id="UP001501706">
    <property type="component" value="Unassembled WGS sequence"/>
</dbReference>
<gene>
    <name evidence="3" type="ORF">GCM10009097_58420</name>
</gene>
<proteinExistence type="inferred from homology"/>
<comment type="similarity">
    <text evidence="1">Belongs to the UPF0065 (bug) family.</text>
</comment>
<organism evidence="3 4">
    <name type="scientific">Pigmentiphaga daeguensis</name>
    <dbReference type="NCBI Taxonomy" id="414049"/>
    <lineage>
        <taxon>Bacteria</taxon>
        <taxon>Pseudomonadati</taxon>
        <taxon>Pseudomonadota</taxon>
        <taxon>Betaproteobacteria</taxon>
        <taxon>Burkholderiales</taxon>
        <taxon>Alcaligenaceae</taxon>
        <taxon>Pigmentiphaga</taxon>
    </lineage>
</organism>
<dbReference type="EMBL" id="BAAAEN010000045">
    <property type="protein sequence ID" value="GAA0533502.1"/>
    <property type="molecule type" value="Genomic_DNA"/>
</dbReference>
<dbReference type="InterPro" id="IPR005064">
    <property type="entry name" value="BUG"/>
</dbReference>
<keyword evidence="2" id="KW-0732">Signal</keyword>
<feature type="chain" id="PRO_5047394935" evidence="2">
    <location>
        <begin position="29"/>
        <end position="326"/>
    </location>
</feature>
<name>A0ABN1D559_9BURK</name>
<evidence type="ECO:0000256" key="1">
    <source>
        <dbReference type="ARBA" id="ARBA00006987"/>
    </source>
</evidence>
<evidence type="ECO:0000313" key="4">
    <source>
        <dbReference type="Proteomes" id="UP001501706"/>
    </source>
</evidence>
<evidence type="ECO:0000256" key="2">
    <source>
        <dbReference type="SAM" id="SignalP"/>
    </source>
</evidence>
<comment type="caution">
    <text evidence="3">The sequence shown here is derived from an EMBL/GenBank/DDBJ whole genome shotgun (WGS) entry which is preliminary data.</text>
</comment>
<dbReference type="InterPro" id="IPR042100">
    <property type="entry name" value="Bug_dom1"/>
</dbReference>
<reference evidence="3 4" key="1">
    <citation type="journal article" date="2019" name="Int. J. Syst. Evol. Microbiol.">
        <title>The Global Catalogue of Microorganisms (GCM) 10K type strain sequencing project: providing services to taxonomists for standard genome sequencing and annotation.</title>
        <authorList>
            <consortium name="The Broad Institute Genomics Platform"/>
            <consortium name="The Broad Institute Genome Sequencing Center for Infectious Disease"/>
            <person name="Wu L."/>
            <person name="Ma J."/>
        </authorList>
    </citation>
    <scope>NUCLEOTIDE SEQUENCE [LARGE SCALE GENOMIC DNA]</scope>
    <source>
        <strain evidence="3 4">JCM 14330</strain>
    </source>
</reference>
<feature type="signal peptide" evidence="2">
    <location>
        <begin position="1"/>
        <end position="28"/>
    </location>
</feature>
<dbReference type="PANTHER" id="PTHR42928:SF5">
    <property type="entry name" value="BLR1237 PROTEIN"/>
    <property type="match status" value="1"/>
</dbReference>
<sequence>METLMTLNNRVRLLGIALSLGAAPAALAQAYPSKPIKFITASTGSPQDVVGRIFAQKITETTSHPVVVESRAGAGALISIQATAKAPADGYNVLVSSTAFAVTPYLYKDPGYDSEKDLVPVALLATAPNILVTSPTSGVRSLKDAVERARQGKDLHYGSPGYGTTPQMSADYLFKVLAKVNVMHVPYKGIPATMQATMANEVELSATALPPAVPLIKSGRLVGLAVTSTKRSPALPDVPTIGEAGFADFEDESWVGVWVPAGTPAPVIAKLRSELMAAARADDVRAKLANIGFEASTMPPEAFAAMVKKEMQKWEQVVRETGTKIE</sequence>
<protein>
    <submittedName>
        <fullName evidence="3">Tripartite tricarboxylate transporter substrate binding protein</fullName>
    </submittedName>
</protein>